<dbReference type="InterPro" id="IPR050168">
    <property type="entry name" value="AAA_ATPase_domain"/>
</dbReference>
<dbReference type="RefSeq" id="XP_018275708.1">
    <property type="nucleotide sequence ID" value="XM_018425037.1"/>
</dbReference>
<accession>A0A0J0XDR9</accession>
<keyword evidence="3" id="KW-1185">Reference proteome</keyword>
<dbReference type="CDD" id="cd19481">
    <property type="entry name" value="RecA-like_protease"/>
    <property type="match status" value="1"/>
</dbReference>
<dbReference type="GO" id="GO:0005524">
    <property type="term" value="F:ATP binding"/>
    <property type="evidence" value="ECO:0007669"/>
    <property type="project" value="InterPro"/>
</dbReference>
<dbReference type="Proteomes" id="UP000053611">
    <property type="component" value="Unassembled WGS sequence"/>
</dbReference>
<dbReference type="GO" id="GO:1990275">
    <property type="term" value="F:preribosome binding"/>
    <property type="evidence" value="ECO:0007669"/>
    <property type="project" value="TreeGrafter"/>
</dbReference>
<dbReference type="SUPFAM" id="SSF52540">
    <property type="entry name" value="P-loop containing nucleoside triphosphate hydrolases"/>
    <property type="match status" value="1"/>
</dbReference>
<dbReference type="Pfam" id="PF00004">
    <property type="entry name" value="AAA"/>
    <property type="match status" value="1"/>
</dbReference>
<dbReference type="AlphaFoldDB" id="A0A0J0XDR9"/>
<dbReference type="GO" id="GO:0003723">
    <property type="term" value="F:RNA binding"/>
    <property type="evidence" value="ECO:0007669"/>
    <property type="project" value="TreeGrafter"/>
</dbReference>
<sequence>MGPLTQWHIVTKKKEQAHALIQEVMQYSNSVRDVIWVFEMGGWRPDKELWDAVQKASWDDVVLEADFKKSIQNDYRTFFKSEETYKRLNIPWKRGLIFLGPPGNGKTISLKAIMHEMDVPTLYVRTLTSFMGDEFSVRQIFERARQEAPCILILEDLDSIITDRSRSFFLNEVDGINANDGILMIGTTNHFDCLDPGLANRPSRFDRKYNFPNPSKEQRRDYALFWQGKLKDNKDIEFPDDLVDEFADKTDKFSFAYMKEAL</sequence>
<keyword evidence="2" id="KW-0378">Hydrolase</keyword>
<dbReference type="Gene3D" id="3.40.50.300">
    <property type="entry name" value="P-loop containing nucleotide triphosphate hydrolases"/>
    <property type="match status" value="1"/>
</dbReference>
<dbReference type="SMART" id="SM00382">
    <property type="entry name" value="AAA"/>
    <property type="match status" value="1"/>
</dbReference>
<dbReference type="InterPro" id="IPR027417">
    <property type="entry name" value="P-loop_NTPase"/>
</dbReference>
<evidence type="ECO:0000259" key="1">
    <source>
        <dbReference type="SMART" id="SM00382"/>
    </source>
</evidence>
<name>A0A0J0XDR9_9TREE</name>
<dbReference type="OrthoDB" id="2115716at2759"/>
<protein>
    <submittedName>
        <fullName evidence="2">p-loop containing nucleoside triphosphate hydrolase protein</fullName>
    </submittedName>
</protein>
<reference evidence="2 3" key="1">
    <citation type="submission" date="2015-03" db="EMBL/GenBank/DDBJ databases">
        <title>Genomics and transcriptomics of the oil-accumulating basidiomycete yeast T. oleaginosus allow insights into substrate utilization and the diverse evolutionary trajectories of mating systems in fungi.</title>
        <authorList>
            <consortium name="DOE Joint Genome Institute"/>
            <person name="Kourist R."/>
            <person name="Kracht O."/>
            <person name="Bracharz F."/>
            <person name="Lipzen A."/>
            <person name="Nolan M."/>
            <person name="Ohm R."/>
            <person name="Grigoriev I."/>
            <person name="Sun S."/>
            <person name="Heitman J."/>
            <person name="Bruck T."/>
            <person name="Nowrousian M."/>
        </authorList>
    </citation>
    <scope>NUCLEOTIDE SEQUENCE [LARGE SCALE GENOMIC DNA]</scope>
    <source>
        <strain evidence="2 3">IBC0246</strain>
    </source>
</reference>
<dbReference type="GeneID" id="28985640"/>
<dbReference type="STRING" id="879819.A0A0J0XDR9"/>
<organism evidence="2 3">
    <name type="scientific">Cutaneotrichosporon oleaginosum</name>
    <dbReference type="NCBI Taxonomy" id="879819"/>
    <lineage>
        <taxon>Eukaryota</taxon>
        <taxon>Fungi</taxon>
        <taxon>Dikarya</taxon>
        <taxon>Basidiomycota</taxon>
        <taxon>Agaricomycotina</taxon>
        <taxon>Tremellomycetes</taxon>
        <taxon>Trichosporonales</taxon>
        <taxon>Trichosporonaceae</taxon>
        <taxon>Cutaneotrichosporon</taxon>
    </lineage>
</organism>
<dbReference type="PANTHER" id="PTHR23077">
    <property type="entry name" value="AAA-FAMILY ATPASE"/>
    <property type="match status" value="1"/>
</dbReference>
<dbReference type="GO" id="GO:0005634">
    <property type="term" value="C:nucleus"/>
    <property type="evidence" value="ECO:0007669"/>
    <property type="project" value="TreeGrafter"/>
</dbReference>
<dbReference type="PANTHER" id="PTHR23077:SF132">
    <property type="entry name" value="ATP-DEPENDENT ZN PROTEASE"/>
    <property type="match status" value="1"/>
</dbReference>
<gene>
    <name evidence="2" type="ORF">CC85DRAFT_298067</name>
</gene>
<evidence type="ECO:0000313" key="3">
    <source>
        <dbReference type="Proteomes" id="UP000053611"/>
    </source>
</evidence>
<dbReference type="InterPro" id="IPR003959">
    <property type="entry name" value="ATPase_AAA_core"/>
</dbReference>
<dbReference type="GO" id="GO:0016887">
    <property type="term" value="F:ATP hydrolysis activity"/>
    <property type="evidence" value="ECO:0007669"/>
    <property type="project" value="InterPro"/>
</dbReference>
<proteinExistence type="predicted"/>
<dbReference type="EMBL" id="KQ087266">
    <property type="protein sequence ID" value="KLT39217.1"/>
    <property type="molecule type" value="Genomic_DNA"/>
</dbReference>
<dbReference type="InterPro" id="IPR003593">
    <property type="entry name" value="AAA+_ATPase"/>
</dbReference>
<evidence type="ECO:0000313" key="2">
    <source>
        <dbReference type="EMBL" id="KLT39217.1"/>
    </source>
</evidence>
<feature type="domain" description="AAA+ ATPase" evidence="1">
    <location>
        <begin position="92"/>
        <end position="215"/>
    </location>
</feature>
<dbReference type="GO" id="GO:0042254">
    <property type="term" value="P:ribosome biogenesis"/>
    <property type="evidence" value="ECO:0007669"/>
    <property type="project" value="TreeGrafter"/>
</dbReference>